<dbReference type="OrthoDB" id="9809084at2"/>
<dbReference type="PIRSF" id="PIRSF005917">
    <property type="entry name" value="MTase_YraL"/>
    <property type="match status" value="1"/>
</dbReference>
<evidence type="ECO:0000256" key="4">
    <source>
        <dbReference type="ARBA" id="ARBA00022679"/>
    </source>
</evidence>
<dbReference type="NCBIfam" id="TIGR00096">
    <property type="entry name" value="16S rRNA (cytidine(1402)-2'-O)-methyltransferase"/>
    <property type="match status" value="1"/>
</dbReference>
<keyword evidence="1 6" id="KW-0963">Cytoplasm</keyword>
<dbReference type="InterPro" id="IPR008189">
    <property type="entry name" value="rRNA_ssu_MeTfrase_I"/>
</dbReference>
<dbReference type="PANTHER" id="PTHR46111:SF1">
    <property type="entry name" value="RIBOSOMAL RNA SMALL SUBUNIT METHYLTRANSFERASE I"/>
    <property type="match status" value="1"/>
</dbReference>
<keyword evidence="9" id="KW-1185">Reference proteome</keyword>
<dbReference type="InterPro" id="IPR000878">
    <property type="entry name" value="4pyrrol_Mease"/>
</dbReference>
<dbReference type="SUPFAM" id="SSF53790">
    <property type="entry name" value="Tetrapyrrole methylase"/>
    <property type="match status" value="1"/>
</dbReference>
<comment type="similarity">
    <text evidence="6">Belongs to the methyltransferase superfamily. RsmI family.</text>
</comment>
<evidence type="ECO:0000256" key="3">
    <source>
        <dbReference type="ARBA" id="ARBA00022603"/>
    </source>
</evidence>
<evidence type="ECO:0000259" key="7">
    <source>
        <dbReference type="Pfam" id="PF00590"/>
    </source>
</evidence>
<dbReference type="CDD" id="cd11648">
    <property type="entry name" value="RsmI"/>
    <property type="match status" value="1"/>
</dbReference>
<dbReference type="Gene3D" id="3.40.1010.10">
    <property type="entry name" value="Cobalt-precorrin-4 Transmethylase, Domain 1"/>
    <property type="match status" value="1"/>
</dbReference>
<comment type="caution">
    <text evidence="8">The sequence shown here is derived from an EMBL/GenBank/DDBJ whole genome shotgun (WGS) entry which is preliminary data.</text>
</comment>
<dbReference type="EC" id="2.1.1.198" evidence="6"/>
<dbReference type="InterPro" id="IPR014776">
    <property type="entry name" value="4pyrrole_Mease_sub2"/>
</dbReference>
<evidence type="ECO:0000256" key="6">
    <source>
        <dbReference type="HAMAP-Rule" id="MF_01877"/>
    </source>
</evidence>
<dbReference type="RefSeq" id="WP_106524726.1">
    <property type="nucleotide sequence ID" value="NZ_PYGD01000011.1"/>
</dbReference>
<feature type="domain" description="Tetrapyrrole methylase" evidence="7">
    <location>
        <begin position="2"/>
        <end position="201"/>
    </location>
</feature>
<keyword evidence="4 6" id="KW-0808">Transferase</keyword>
<dbReference type="EMBL" id="PYGD01000011">
    <property type="protein sequence ID" value="PSK89473.1"/>
    <property type="molecule type" value="Genomic_DNA"/>
</dbReference>
<keyword evidence="3 6" id="KW-0489">Methyltransferase</keyword>
<dbReference type="Gene3D" id="3.30.950.10">
    <property type="entry name" value="Methyltransferase, Cobalt-precorrin-4 Transmethylase, Domain 2"/>
    <property type="match status" value="1"/>
</dbReference>
<organism evidence="8 9">
    <name type="scientific">Taibaiella chishuiensis</name>
    <dbReference type="NCBI Taxonomy" id="1434707"/>
    <lineage>
        <taxon>Bacteria</taxon>
        <taxon>Pseudomonadati</taxon>
        <taxon>Bacteroidota</taxon>
        <taxon>Chitinophagia</taxon>
        <taxon>Chitinophagales</taxon>
        <taxon>Chitinophagaceae</taxon>
        <taxon>Taibaiella</taxon>
    </lineage>
</organism>
<sequence length="238" mass="26703">MKLYLVPTPIGNLTDITLRALDVLKQADAVLCEDTRTSGFLLKHYDIKKPLYAYHQHNEHKVLEQLISQLQSGKTLALLTDAGTPGISDPGYLLLRECLKHDIPVECLPGATAFVPALVQSGLPTNSFVFEGFLPLKKGRKTKLEQLATEPRTIILYESPHRLAKTLEEMKAFFGATRQATVSRELTKMFEETRRDSLENLAAHYAQHAPKGEIVMVIEGYQPPSKKAAYKRDDEDED</sequence>
<dbReference type="HAMAP" id="MF_01877">
    <property type="entry name" value="16SrRNA_methyltr_I"/>
    <property type="match status" value="1"/>
</dbReference>
<evidence type="ECO:0000256" key="5">
    <source>
        <dbReference type="ARBA" id="ARBA00022691"/>
    </source>
</evidence>
<dbReference type="GO" id="GO:0070677">
    <property type="term" value="F:rRNA (cytosine-2'-O-)-methyltransferase activity"/>
    <property type="evidence" value="ECO:0007669"/>
    <property type="project" value="UniProtKB-UniRule"/>
</dbReference>
<proteinExistence type="inferred from homology"/>
<dbReference type="FunFam" id="3.30.950.10:FF:000002">
    <property type="entry name" value="Ribosomal RNA small subunit methyltransferase I"/>
    <property type="match status" value="1"/>
</dbReference>
<comment type="function">
    <text evidence="6">Catalyzes the 2'-O-methylation of the ribose of cytidine 1402 (C1402) in 16S rRNA.</text>
</comment>
<accession>A0A2P8CWW4</accession>
<keyword evidence="5 6" id="KW-0949">S-adenosyl-L-methionine</keyword>
<dbReference type="FunFam" id="3.40.1010.10:FF:000007">
    <property type="entry name" value="Ribosomal RNA small subunit methyltransferase I"/>
    <property type="match status" value="1"/>
</dbReference>
<protein>
    <recommendedName>
        <fullName evidence="6">Ribosomal RNA small subunit methyltransferase I</fullName>
        <ecNumber evidence="6">2.1.1.198</ecNumber>
    </recommendedName>
    <alternativeName>
        <fullName evidence="6">16S rRNA 2'-O-ribose C1402 methyltransferase</fullName>
    </alternativeName>
    <alternativeName>
        <fullName evidence="6">rRNA (cytidine-2'-O-)-methyltransferase RsmI</fullName>
    </alternativeName>
</protein>
<dbReference type="InterPro" id="IPR014777">
    <property type="entry name" value="4pyrrole_Mease_sub1"/>
</dbReference>
<evidence type="ECO:0000256" key="2">
    <source>
        <dbReference type="ARBA" id="ARBA00022552"/>
    </source>
</evidence>
<reference evidence="8 9" key="1">
    <citation type="submission" date="2018-03" db="EMBL/GenBank/DDBJ databases">
        <title>Genomic Encyclopedia of Type Strains, Phase III (KMG-III): the genomes of soil and plant-associated and newly described type strains.</title>
        <authorList>
            <person name="Whitman W."/>
        </authorList>
    </citation>
    <scope>NUCLEOTIDE SEQUENCE [LARGE SCALE GENOMIC DNA]</scope>
    <source>
        <strain evidence="8 9">CGMCC 1.12700</strain>
    </source>
</reference>
<dbReference type="InterPro" id="IPR035996">
    <property type="entry name" value="4pyrrol_Methylase_sf"/>
</dbReference>
<dbReference type="PANTHER" id="PTHR46111">
    <property type="entry name" value="RIBOSOMAL RNA SMALL SUBUNIT METHYLTRANSFERASE I"/>
    <property type="match status" value="1"/>
</dbReference>
<dbReference type="GO" id="GO:0005737">
    <property type="term" value="C:cytoplasm"/>
    <property type="evidence" value="ECO:0007669"/>
    <property type="project" value="UniProtKB-SubCell"/>
</dbReference>
<comment type="subcellular location">
    <subcellularLocation>
        <location evidence="6">Cytoplasm</location>
    </subcellularLocation>
</comment>
<name>A0A2P8CWW4_9BACT</name>
<evidence type="ECO:0000313" key="8">
    <source>
        <dbReference type="EMBL" id="PSK89473.1"/>
    </source>
</evidence>
<keyword evidence="2 6" id="KW-0698">rRNA processing</keyword>
<dbReference type="AlphaFoldDB" id="A0A2P8CWW4"/>
<dbReference type="Proteomes" id="UP000240572">
    <property type="component" value="Unassembled WGS sequence"/>
</dbReference>
<evidence type="ECO:0000256" key="1">
    <source>
        <dbReference type="ARBA" id="ARBA00022490"/>
    </source>
</evidence>
<evidence type="ECO:0000313" key="9">
    <source>
        <dbReference type="Proteomes" id="UP000240572"/>
    </source>
</evidence>
<gene>
    <name evidence="6" type="primary">rsmI</name>
    <name evidence="8" type="ORF">B0I18_11127</name>
</gene>
<comment type="catalytic activity">
    <reaction evidence="6">
        <text>cytidine(1402) in 16S rRNA + S-adenosyl-L-methionine = 2'-O-methylcytidine(1402) in 16S rRNA + S-adenosyl-L-homocysteine + H(+)</text>
        <dbReference type="Rhea" id="RHEA:42924"/>
        <dbReference type="Rhea" id="RHEA-COMP:10285"/>
        <dbReference type="Rhea" id="RHEA-COMP:10286"/>
        <dbReference type="ChEBI" id="CHEBI:15378"/>
        <dbReference type="ChEBI" id="CHEBI:57856"/>
        <dbReference type="ChEBI" id="CHEBI:59789"/>
        <dbReference type="ChEBI" id="CHEBI:74495"/>
        <dbReference type="ChEBI" id="CHEBI:82748"/>
        <dbReference type="EC" id="2.1.1.198"/>
    </reaction>
</comment>
<dbReference type="Pfam" id="PF00590">
    <property type="entry name" value="TP_methylase"/>
    <property type="match status" value="1"/>
</dbReference>